<dbReference type="PROSITE" id="PS51257">
    <property type="entry name" value="PROKAR_LIPOPROTEIN"/>
    <property type="match status" value="1"/>
</dbReference>
<dbReference type="PANTHER" id="PTHR30627">
    <property type="entry name" value="PEPTIDOGLYCAN D,D-TRANSPEPTIDASE"/>
    <property type="match status" value="1"/>
</dbReference>
<dbReference type="InterPro" id="IPR050515">
    <property type="entry name" value="Beta-lactam/transpept"/>
</dbReference>
<sequence length="485" mass="50482">MLRPARRTALFCLVLLVLLLLGCARLQVLQANSLDDNPANRRQTIARYSRPRGNILVDGNTVTGSRATTGQLKYERTYTDGPLWSPVTGYASQAYGTGLLEGVEDDVLAGTDPRLSRSSLWAELTRKQNPGGNVFTAINGKAQRAAYQALGGKKGAVAAIDPRNGHILALVTSPSYDPGRFAGTDSASEQAWKALNADPAKPMLNRAIRETYPPGSTFKIVTAVAALQSGVVTDIDAATDTPDPYTLPGTSTKLTNEAGGCKNASLRVALEKSCNTVFAHLAVDVGQSRMRETANAFGFNDAALDMPVRVAQSLYPKVDYPSQVALSGIGQGSDTATPLQMAMVAAAVADGGNLERPQLLDKLATSDGRTVSSTSASTYHQVMDSSTASEMQSMMQDVVNSGTGTNAQISGAVVGGKTGTAQHGENNVATPYAWFVSYAKPSAGAESPVAVAVIVEDGSANRADISGGGLAAPVAKAVMEAVLNG</sequence>
<dbReference type="GO" id="GO:0005886">
    <property type="term" value="C:plasma membrane"/>
    <property type="evidence" value="ECO:0007669"/>
    <property type="project" value="TreeGrafter"/>
</dbReference>
<dbReference type="Proteomes" id="UP000243342">
    <property type="component" value="Unassembled WGS sequence"/>
</dbReference>
<dbReference type="SUPFAM" id="SSF56601">
    <property type="entry name" value="beta-lactamase/transpeptidase-like"/>
    <property type="match status" value="1"/>
</dbReference>
<feature type="domain" description="Penicillin-binding protein transpeptidase" evidence="1">
    <location>
        <begin position="155"/>
        <end position="480"/>
    </location>
</feature>
<protein>
    <submittedName>
        <fullName evidence="3">Penicillin-binding protein</fullName>
    </submittedName>
</protein>
<name>A0A1J7C6P4_9ACTN</name>
<organism evidence="3 4">
    <name type="scientific">Mangrovactinospora gilvigrisea</name>
    <dbReference type="NCBI Taxonomy" id="1428644"/>
    <lineage>
        <taxon>Bacteria</taxon>
        <taxon>Bacillati</taxon>
        <taxon>Actinomycetota</taxon>
        <taxon>Actinomycetes</taxon>
        <taxon>Kitasatosporales</taxon>
        <taxon>Streptomycetaceae</taxon>
        <taxon>Mangrovactinospora</taxon>
    </lineage>
</organism>
<reference evidence="3 4" key="1">
    <citation type="submission" date="2016-10" db="EMBL/GenBank/DDBJ databases">
        <title>Genome sequence of Streptomyces gilvigriseus MUSC 26.</title>
        <authorList>
            <person name="Lee L.-H."/>
            <person name="Ser H.-L."/>
        </authorList>
    </citation>
    <scope>NUCLEOTIDE SEQUENCE [LARGE SCALE GENOMIC DNA]</scope>
    <source>
        <strain evidence="3 4">MUSC 26</strain>
    </source>
</reference>
<dbReference type="STRING" id="1428644.BIV57_12275"/>
<feature type="domain" description="Penicillin binding protein A dimerisation" evidence="2">
    <location>
        <begin position="52"/>
        <end position="134"/>
    </location>
</feature>
<dbReference type="InterPro" id="IPR012338">
    <property type="entry name" value="Beta-lactam/transpept-like"/>
</dbReference>
<keyword evidence="4" id="KW-1185">Reference proteome</keyword>
<proteinExistence type="predicted"/>
<dbReference type="Gene3D" id="3.40.710.10">
    <property type="entry name" value="DD-peptidase/beta-lactamase superfamily"/>
    <property type="match status" value="1"/>
</dbReference>
<dbReference type="AlphaFoldDB" id="A0A1J7C6P4"/>
<dbReference type="InterPro" id="IPR001460">
    <property type="entry name" value="PCN-bd_Tpept"/>
</dbReference>
<dbReference type="GO" id="GO:0008658">
    <property type="term" value="F:penicillin binding"/>
    <property type="evidence" value="ECO:0007669"/>
    <property type="project" value="InterPro"/>
</dbReference>
<dbReference type="OrthoDB" id="9766847at2"/>
<evidence type="ECO:0000313" key="3">
    <source>
        <dbReference type="EMBL" id="OIV37204.1"/>
    </source>
</evidence>
<dbReference type="GO" id="GO:0071555">
    <property type="term" value="P:cell wall organization"/>
    <property type="evidence" value="ECO:0007669"/>
    <property type="project" value="TreeGrafter"/>
</dbReference>
<evidence type="ECO:0000259" key="1">
    <source>
        <dbReference type="Pfam" id="PF00905"/>
    </source>
</evidence>
<evidence type="ECO:0000313" key="4">
    <source>
        <dbReference type="Proteomes" id="UP000243342"/>
    </source>
</evidence>
<evidence type="ECO:0000259" key="2">
    <source>
        <dbReference type="Pfam" id="PF21922"/>
    </source>
</evidence>
<dbReference type="EMBL" id="MLCF01000061">
    <property type="protein sequence ID" value="OIV37204.1"/>
    <property type="molecule type" value="Genomic_DNA"/>
</dbReference>
<gene>
    <name evidence="3" type="ORF">BIV57_12275</name>
</gene>
<comment type="caution">
    <text evidence="3">The sequence shown here is derived from an EMBL/GenBank/DDBJ whole genome shotgun (WGS) entry which is preliminary data.</text>
</comment>
<dbReference type="RefSeq" id="WP_071656838.1">
    <property type="nucleotide sequence ID" value="NZ_MLCF01000061.1"/>
</dbReference>
<dbReference type="Gene3D" id="3.90.1310.10">
    <property type="entry name" value="Penicillin-binding protein 2a (Domain 2)"/>
    <property type="match status" value="1"/>
</dbReference>
<dbReference type="GO" id="GO:0071972">
    <property type="term" value="F:peptidoglycan L,D-transpeptidase activity"/>
    <property type="evidence" value="ECO:0007669"/>
    <property type="project" value="TreeGrafter"/>
</dbReference>
<dbReference type="InterPro" id="IPR054120">
    <property type="entry name" value="PBPA_dimer"/>
</dbReference>
<dbReference type="Pfam" id="PF21922">
    <property type="entry name" value="PBP_dimer_2"/>
    <property type="match status" value="1"/>
</dbReference>
<accession>A0A1J7C6P4</accession>
<dbReference type="PANTHER" id="PTHR30627:SF24">
    <property type="entry name" value="PENICILLIN-BINDING PROTEIN 4B"/>
    <property type="match status" value="1"/>
</dbReference>
<dbReference type="Pfam" id="PF00905">
    <property type="entry name" value="Transpeptidase"/>
    <property type="match status" value="1"/>
</dbReference>